<dbReference type="PANTHER" id="PTHR12147:SF26">
    <property type="entry name" value="PEPTIDASE M28 DOMAIN-CONTAINING PROTEIN"/>
    <property type="match status" value="1"/>
</dbReference>
<protein>
    <submittedName>
        <fullName evidence="2">M28 family peptidase</fullName>
    </submittedName>
</protein>
<accession>A0ABU3LED9</accession>
<organism evidence="2 3">
    <name type="scientific">Asprobacillus argus</name>
    <dbReference type="NCBI Taxonomy" id="3076534"/>
    <lineage>
        <taxon>Bacteria</taxon>
        <taxon>Pseudomonadati</taxon>
        <taxon>Bacteroidota</taxon>
        <taxon>Flavobacteriia</taxon>
        <taxon>Flavobacteriales</taxon>
        <taxon>Flavobacteriaceae</taxon>
        <taxon>Asprobacillus</taxon>
    </lineage>
</organism>
<dbReference type="InterPro" id="IPR007484">
    <property type="entry name" value="Peptidase_M28"/>
</dbReference>
<dbReference type="Gene3D" id="3.40.630.10">
    <property type="entry name" value="Zn peptidases"/>
    <property type="match status" value="1"/>
</dbReference>
<dbReference type="SUPFAM" id="SSF53187">
    <property type="entry name" value="Zn-dependent exopeptidases"/>
    <property type="match status" value="1"/>
</dbReference>
<evidence type="ECO:0000313" key="2">
    <source>
        <dbReference type="EMBL" id="MDT7831793.1"/>
    </source>
</evidence>
<comment type="caution">
    <text evidence="2">The sequence shown here is derived from an EMBL/GenBank/DDBJ whole genome shotgun (WGS) entry which is preliminary data.</text>
</comment>
<dbReference type="Pfam" id="PF04389">
    <property type="entry name" value="Peptidase_M28"/>
    <property type="match status" value="1"/>
</dbReference>
<dbReference type="InterPro" id="IPR045175">
    <property type="entry name" value="M28_fam"/>
</dbReference>
<reference evidence="2 3" key="1">
    <citation type="submission" date="2023-09" db="EMBL/GenBank/DDBJ databases">
        <title>Novel taxa isolated from Blanes Bay.</title>
        <authorList>
            <person name="Rey-Velasco X."/>
            <person name="Lucena T."/>
        </authorList>
    </citation>
    <scope>NUCLEOTIDE SEQUENCE [LARGE SCALE GENOMIC DNA]</scope>
    <source>
        <strain evidence="2 3">S356</strain>
    </source>
</reference>
<keyword evidence="3" id="KW-1185">Reference proteome</keyword>
<gene>
    <name evidence="2" type="ORF">RQM59_05340</name>
</gene>
<dbReference type="Proteomes" id="UP001257277">
    <property type="component" value="Unassembled WGS sequence"/>
</dbReference>
<name>A0ABU3LED9_9FLAO</name>
<evidence type="ECO:0000313" key="3">
    <source>
        <dbReference type="Proteomes" id="UP001257277"/>
    </source>
</evidence>
<feature type="domain" description="Peptidase M28" evidence="1">
    <location>
        <begin position="108"/>
        <end position="298"/>
    </location>
</feature>
<sequence>MEIQKIKYYVLLLFTICISCVEPLAVTELPKGVRSLQKSMVGHLSGAIEFPQGHRIASRWSKEDKILTCKYLNNIISQLTLIPENQHYNMPNLNPGVDLVFEPYKGVNIYTVLPATVESDEYIVLGAHYDTGNRNVPGAIDNATGMTLIYTVTRELSKMKHRNKHVILVFFDQEEEELIGSSAFARLLLRKDYNVHSVHTFDMVGWDGDHNKEVELEMPAPFLEKIYAKHAQQLGIPIYTTQITSTDHYAFIKKGFDAVGVSQAYAKRDNSGKKDTPEDTYDIVNFDYLQSTTQLAYKVLQELVTTK</sequence>
<dbReference type="RefSeq" id="WP_349241049.1">
    <property type="nucleotide sequence ID" value="NZ_JAVTTO010000002.1"/>
</dbReference>
<proteinExistence type="predicted"/>
<dbReference type="PANTHER" id="PTHR12147">
    <property type="entry name" value="METALLOPEPTIDASE M28 FAMILY MEMBER"/>
    <property type="match status" value="1"/>
</dbReference>
<dbReference type="EMBL" id="JAVTTO010000002">
    <property type="protein sequence ID" value="MDT7831793.1"/>
    <property type="molecule type" value="Genomic_DNA"/>
</dbReference>
<evidence type="ECO:0000259" key="1">
    <source>
        <dbReference type="Pfam" id="PF04389"/>
    </source>
</evidence>